<dbReference type="SMART" id="SM00871">
    <property type="entry name" value="AraC_E_bind"/>
    <property type="match status" value="1"/>
</dbReference>
<protein>
    <submittedName>
        <fullName evidence="2">Transcriptional regulator</fullName>
    </submittedName>
</protein>
<keyword evidence="3" id="KW-1185">Reference proteome</keyword>
<feature type="domain" description="AraC effector-binding" evidence="1">
    <location>
        <begin position="1"/>
        <end position="154"/>
    </location>
</feature>
<evidence type="ECO:0000259" key="1">
    <source>
        <dbReference type="SMART" id="SM00871"/>
    </source>
</evidence>
<name>A0ABQ1JIA8_9PROT</name>
<dbReference type="EMBL" id="BMKF01000001">
    <property type="protein sequence ID" value="GGB67182.1"/>
    <property type="molecule type" value="Genomic_DNA"/>
</dbReference>
<dbReference type="Gene3D" id="3.20.80.10">
    <property type="entry name" value="Regulatory factor, effector binding domain"/>
    <property type="match status" value="1"/>
</dbReference>
<dbReference type="InterPro" id="IPR029442">
    <property type="entry name" value="GyrI-like"/>
</dbReference>
<organism evidence="2 3">
    <name type="scientific">Henriciella pelagia</name>
    <dbReference type="NCBI Taxonomy" id="1977912"/>
    <lineage>
        <taxon>Bacteria</taxon>
        <taxon>Pseudomonadati</taxon>
        <taxon>Pseudomonadota</taxon>
        <taxon>Alphaproteobacteria</taxon>
        <taxon>Hyphomonadales</taxon>
        <taxon>Hyphomonadaceae</taxon>
        <taxon>Henriciella</taxon>
    </lineage>
</organism>
<dbReference type="Pfam" id="PF06445">
    <property type="entry name" value="GyrI-like"/>
    <property type="match status" value="1"/>
</dbReference>
<comment type="caution">
    <text evidence="2">The sequence shown here is derived from an EMBL/GenBank/DDBJ whole genome shotgun (WGS) entry which is preliminary data.</text>
</comment>
<proteinExistence type="predicted"/>
<dbReference type="SUPFAM" id="SSF55136">
    <property type="entry name" value="Probable bacterial effector-binding domain"/>
    <property type="match status" value="1"/>
</dbReference>
<evidence type="ECO:0000313" key="2">
    <source>
        <dbReference type="EMBL" id="GGB67182.1"/>
    </source>
</evidence>
<sequence>MTIEKKTLPEHHYLYVEREAPMGPEIGAAMGSGFGEVFGFVGQAGITPQSMPMTLYTDMPAGSTIRFRAGVFVAADDAAKASGNVKAGVIPAGEAVTTTHIGPYANMNQSHQAVWAHCDEQGYQKAMPVWEVYVDDPGEVEEAKLRTEIYRRVG</sequence>
<dbReference type="InterPro" id="IPR011256">
    <property type="entry name" value="Reg_factor_effector_dom_sf"/>
</dbReference>
<evidence type="ECO:0000313" key="3">
    <source>
        <dbReference type="Proteomes" id="UP000628854"/>
    </source>
</evidence>
<dbReference type="RefSeq" id="WP_084394684.1">
    <property type="nucleotide sequence ID" value="NZ_BMKF01000001.1"/>
</dbReference>
<gene>
    <name evidence="2" type="ORF">GCM10011503_14960</name>
</gene>
<dbReference type="Proteomes" id="UP000628854">
    <property type="component" value="Unassembled WGS sequence"/>
</dbReference>
<accession>A0ABQ1JIA8</accession>
<dbReference type="InterPro" id="IPR010499">
    <property type="entry name" value="AraC_E-bd"/>
</dbReference>
<reference evidence="3" key="1">
    <citation type="journal article" date="2019" name="Int. J. Syst. Evol. Microbiol.">
        <title>The Global Catalogue of Microorganisms (GCM) 10K type strain sequencing project: providing services to taxonomists for standard genome sequencing and annotation.</title>
        <authorList>
            <consortium name="The Broad Institute Genomics Platform"/>
            <consortium name="The Broad Institute Genome Sequencing Center for Infectious Disease"/>
            <person name="Wu L."/>
            <person name="Ma J."/>
        </authorList>
    </citation>
    <scope>NUCLEOTIDE SEQUENCE [LARGE SCALE GENOMIC DNA]</scope>
    <source>
        <strain evidence="3">CGMCC 1.15928</strain>
    </source>
</reference>